<reference evidence="1 2" key="1">
    <citation type="submission" date="2022-05" db="EMBL/GenBank/DDBJ databases">
        <authorList>
            <consortium name="Genoscope - CEA"/>
            <person name="William W."/>
        </authorList>
    </citation>
    <scope>NUCLEOTIDE SEQUENCE [LARGE SCALE GENOMIC DNA]</scope>
</reference>
<evidence type="ECO:0000313" key="2">
    <source>
        <dbReference type="Proteomes" id="UP001159427"/>
    </source>
</evidence>
<keyword evidence="2" id="KW-1185">Reference proteome</keyword>
<accession>A0ABN8PAV4</accession>
<dbReference type="Proteomes" id="UP001159427">
    <property type="component" value="Unassembled WGS sequence"/>
</dbReference>
<sequence>LSLAISHDSYDDFRVCVKRVESRLRTLNSLLAGETDMWYERSHKMRLLVVPAGLVTDCNDRFLYTFLYFNYPLI</sequence>
<comment type="caution">
    <text evidence="1">The sequence shown here is derived from an EMBL/GenBank/DDBJ whole genome shotgun (WGS) entry which is preliminary data.</text>
</comment>
<protein>
    <submittedName>
        <fullName evidence="1">Uncharacterized protein</fullName>
    </submittedName>
</protein>
<dbReference type="EMBL" id="CALNXI010000794">
    <property type="protein sequence ID" value="CAH3140139.1"/>
    <property type="molecule type" value="Genomic_DNA"/>
</dbReference>
<evidence type="ECO:0000313" key="1">
    <source>
        <dbReference type="EMBL" id="CAH3140139.1"/>
    </source>
</evidence>
<name>A0ABN8PAV4_9CNID</name>
<organism evidence="1 2">
    <name type="scientific">Porites evermanni</name>
    <dbReference type="NCBI Taxonomy" id="104178"/>
    <lineage>
        <taxon>Eukaryota</taxon>
        <taxon>Metazoa</taxon>
        <taxon>Cnidaria</taxon>
        <taxon>Anthozoa</taxon>
        <taxon>Hexacorallia</taxon>
        <taxon>Scleractinia</taxon>
        <taxon>Fungiina</taxon>
        <taxon>Poritidae</taxon>
        <taxon>Porites</taxon>
    </lineage>
</organism>
<feature type="non-terminal residue" evidence="1">
    <location>
        <position position="1"/>
    </location>
</feature>
<proteinExistence type="predicted"/>
<gene>
    <name evidence="1" type="ORF">PEVE_00041577</name>
</gene>